<accession>A0AAP0ESW4</accession>
<dbReference type="Proteomes" id="UP001417504">
    <property type="component" value="Unassembled WGS sequence"/>
</dbReference>
<feature type="region of interest" description="Disordered" evidence="1">
    <location>
        <begin position="338"/>
        <end position="358"/>
    </location>
</feature>
<gene>
    <name evidence="3" type="ORF">Sjap_022959</name>
</gene>
<feature type="region of interest" description="Disordered" evidence="1">
    <location>
        <begin position="137"/>
        <end position="192"/>
    </location>
</feature>
<keyword evidence="4" id="KW-1185">Reference proteome</keyword>
<dbReference type="AlphaFoldDB" id="A0AAP0ESW4"/>
<evidence type="ECO:0000259" key="2">
    <source>
        <dbReference type="PROSITE" id="PS50053"/>
    </source>
</evidence>
<protein>
    <recommendedName>
        <fullName evidence="2">Ubiquitin-like domain-containing protein</fullName>
    </recommendedName>
</protein>
<organism evidence="3 4">
    <name type="scientific">Stephania japonica</name>
    <dbReference type="NCBI Taxonomy" id="461633"/>
    <lineage>
        <taxon>Eukaryota</taxon>
        <taxon>Viridiplantae</taxon>
        <taxon>Streptophyta</taxon>
        <taxon>Embryophyta</taxon>
        <taxon>Tracheophyta</taxon>
        <taxon>Spermatophyta</taxon>
        <taxon>Magnoliopsida</taxon>
        <taxon>Ranunculales</taxon>
        <taxon>Menispermaceae</taxon>
        <taxon>Menispermoideae</taxon>
        <taxon>Cissampelideae</taxon>
        <taxon>Stephania</taxon>
    </lineage>
</organism>
<dbReference type="InterPro" id="IPR000626">
    <property type="entry name" value="Ubiquitin-like_dom"/>
</dbReference>
<feature type="domain" description="Ubiquitin-like" evidence="2">
    <location>
        <begin position="1"/>
        <end position="56"/>
    </location>
</feature>
<comment type="caution">
    <text evidence="3">The sequence shown here is derived from an EMBL/GenBank/DDBJ whole genome shotgun (WGS) entry which is preliminary data.</text>
</comment>
<proteinExistence type="predicted"/>
<reference evidence="3 4" key="1">
    <citation type="submission" date="2024-01" db="EMBL/GenBank/DDBJ databases">
        <title>Genome assemblies of Stephania.</title>
        <authorList>
            <person name="Yang L."/>
        </authorList>
    </citation>
    <scope>NUCLEOTIDE SEQUENCE [LARGE SCALE GENOMIC DNA]</scope>
    <source>
        <strain evidence="3">QJT</strain>
        <tissue evidence="3">Leaf</tissue>
    </source>
</reference>
<name>A0AAP0ESW4_9MAGN</name>
<evidence type="ECO:0000313" key="4">
    <source>
        <dbReference type="Proteomes" id="UP001417504"/>
    </source>
</evidence>
<dbReference type="CDD" id="cd17039">
    <property type="entry name" value="Ubl_ubiquitin_like"/>
    <property type="match status" value="2"/>
</dbReference>
<feature type="region of interest" description="Disordered" evidence="1">
    <location>
        <begin position="465"/>
        <end position="518"/>
    </location>
</feature>
<feature type="compositionally biased region" description="Polar residues" evidence="1">
    <location>
        <begin position="503"/>
        <end position="512"/>
    </location>
</feature>
<dbReference type="PROSITE" id="PS50053">
    <property type="entry name" value="UBIQUITIN_2"/>
    <property type="match status" value="1"/>
</dbReference>
<sequence>MQIHVTTLLGKKFDVEIDESSTLRDLKAKVEGIEWIHSDWQRFVFDSIELLDDDGLVVDQVNEIIRQNEGEPIEGDSCISLWLILRLKGGGNIIYHKPIQQHSSSSSDSDSDDTELIPRNRQNVAFLKPDKIECNPSSDSHVLLPNGSPESAVSNGADANGPEHNTSETRVKGLPDSLKPSQENGIREDSDATNIFPEKGHSVWMFASDAGISVNVGLLMIAAAVFLVPKAMREIPQISRMLQSKVGKHDGIERILKRTITYIAEFKTSETKSIFRGSADSSGSGFVTIYADHQTHESVQINIGGRSSEMVKELRFQYLISLWAILCSRNRRASYESEMAGETNTASSYSNSNDDDDDELRRNCVFSKMRIRVNKPLGKMHEVEIDESDCRLRDLKCKFEGIVSVPSTWQRFLFNRIELLDDDGLVVDQVNEIIRRNQGEPIEGHSCINLWMLLNMKGGGNIIYHSPARSQHGSSSLSDSETDDREPPPNRQNEAFGRPDQVECSSSDQSPNELLLEF</sequence>
<dbReference type="Gene3D" id="3.10.20.90">
    <property type="entry name" value="Phosphatidylinositol 3-kinase Catalytic Subunit, Chain A, domain 1"/>
    <property type="match status" value="1"/>
</dbReference>
<feature type="compositionally biased region" description="Polar residues" evidence="1">
    <location>
        <begin position="468"/>
        <end position="479"/>
    </location>
</feature>
<dbReference type="EMBL" id="JBBNAE010000009">
    <property type="protein sequence ID" value="KAK9097462.1"/>
    <property type="molecule type" value="Genomic_DNA"/>
</dbReference>
<dbReference type="Pfam" id="PF00240">
    <property type="entry name" value="ubiquitin"/>
    <property type="match status" value="1"/>
</dbReference>
<evidence type="ECO:0000256" key="1">
    <source>
        <dbReference type="SAM" id="MobiDB-lite"/>
    </source>
</evidence>
<evidence type="ECO:0000313" key="3">
    <source>
        <dbReference type="EMBL" id="KAK9097462.1"/>
    </source>
</evidence>
<dbReference type="SUPFAM" id="SSF54236">
    <property type="entry name" value="Ubiquitin-like"/>
    <property type="match status" value="2"/>
</dbReference>
<dbReference type="InterPro" id="IPR029071">
    <property type="entry name" value="Ubiquitin-like_domsf"/>
</dbReference>